<dbReference type="EMBL" id="JACOOR010000001">
    <property type="protein sequence ID" value="MBC5658379.1"/>
    <property type="molecule type" value="Genomic_DNA"/>
</dbReference>
<keyword evidence="1" id="KW-0472">Membrane</keyword>
<evidence type="ECO:0008006" key="4">
    <source>
        <dbReference type="Google" id="ProtNLM"/>
    </source>
</evidence>
<evidence type="ECO:0000313" key="3">
    <source>
        <dbReference type="Proteomes" id="UP000649345"/>
    </source>
</evidence>
<keyword evidence="1" id="KW-1133">Transmembrane helix</keyword>
<dbReference type="RefSeq" id="WP_186872892.1">
    <property type="nucleotide sequence ID" value="NZ_JACOOR010000001.1"/>
</dbReference>
<keyword evidence="3" id="KW-1185">Reference proteome</keyword>
<name>A0A923L9Y2_9FIRM</name>
<feature type="transmembrane region" description="Helical" evidence="1">
    <location>
        <begin position="44"/>
        <end position="62"/>
    </location>
</feature>
<sequence length="97" mass="10849">MSMRKKTGRLSRDPYYYWKMISMVLACAVLILALLILFGGKEGALIPLVFFLGAVMSAVTGIMELAKNKKITGYLCSVFAGVMAVAMIFNIIWMWFL</sequence>
<proteinExistence type="predicted"/>
<dbReference type="InterPro" id="IPR046577">
    <property type="entry name" value="DUF6637"/>
</dbReference>
<feature type="transmembrane region" description="Helical" evidence="1">
    <location>
        <begin position="74"/>
        <end position="96"/>
    </location>
</feature>
<gene>
    <name evidence="2" type="ORF">H8S44_01080</name>
</gene>
<keyword evidence="1" id="KW-0812">Transmembrane</keyword>
<dbReference type="Pfam" id="PF20342">
    <property type="entry name" value="DUF6637"/>
    <property type="match status" value="1"/>
</dbReference>
<comment type="caution">
    <text evidence="2">The sequence shown here is derived from an EMBL/GenBank/DDBJ whole genome shotgun (WGS) entry which is preliminary data.</text>
</comment>
<accession>A0A923L9Y2</accession>
<evidence type="ECO:0000256" key="1">
    <source>
        <dbReference type="SAM" id="Phobius"/>
    </source>
</evidence>
<protein>
    <recommendedName>
        <fullName evidence="4">DUF3953 domain-containing protein</fullName>
    </recommendedName>
</protein>
<evidence type="ECO:0000313" key="2">
    <source>
        <dbReference type="EMBL" id="MBC5658379.1"/>
    </source>
</evidence>
<dbReference type="Proteomes" id="UP000649345">
    <property type="component" value="Unassembled WGS sequence"/>
</dbReference>
<dbReference type="AlphaFoldDB" id="A0A923L9Y2"/>
<organism evidence="2 3">
    <name type="scientific">Anaerosacchariphilus hominis</name>
    <dbReference type="NCBI Taxonomy" id="2763017"/>
    <lineage>
        <taxon>Bacteria</taxon>
        <taxon>Bacillati</taxon>
        <taxon>Bacillota</taxon>
        <taxon>Clostridia</taxon>
        <taxon>Lachnospirales</taxon>
        <taxon>Lachnospiraceae</taxon>
        <taxon>Anaerosacchariphilus</taxon>
    </lineage>
</organism>
<reference evidence="2" key="1">
    <citation type="submission" date="2020-08" db="EMBL/GenBank/DDBJ databases">
        <title>Genome public.</title>
        <authorList>
            <person name="Liu C."/>
            <person name="Sun Q."/>
        </authorList>
    </citation>
    <scope>NUCLEOTIDE SEQUENCE</scope>
    <source>
        <strain evidence="2">NSJ-68</strain>
    </source>
</reference>
<feature type="transmembrane region" description="Helical" evidence="1">
    <location>
        <begin position="20"/>
        <end position="38"/>
    </location>
</feature>